<protein>
    <submittedName>
        <fullName evidence="2">Uncharacterized protein</fullName>
    </submittedName>
</protein>
<accession>A0A1K0FJU2</accession>
<comment type="caution">
    <text evidence="2">The sequence shown here is derived from an EMBL/GenBank/DDBJ whole genome shotgun (WGS) entry which is preliminary data.</text>
</comment>
<feature type="region of interest" description="Disordered" evidence="1">
    <location>
        <begin position="136"/>
        <end position="163"/>
    </location>
</feature>
<sequence length="163" mass="17262">MTTERLLALATEFALATGAAERAYAYAARATTDDERNEHTAKAQQCQVTATQRQEELRRALRTVTESTVRAVPDGRLAVSMWQRGLVEVRAITAKGARAVRVRYTPAEAVAAGTALIACAAVTDTAEGGTLSRILGTFPGAHSPDSEPEPATGQDTPDHGTRA</sequence>
<dbReference type="AlphaFoldDB" id="A0A1K0FJU2"/>
<dbReference type="EMBL" id="MEIA01000170">
    <property type="protein sequence ID" value="OJF13135.1"/>
    <property type="molecule type" value="Genomic_DNA"/>
</dbReference>
<name>A0A1K0FJU2_9ACTN</name>
<dbReference type="Proteomes" id="UP000182486">
    <property type="component" value="Unassembled WGS sequence"/>
</dbReference>
<dbReference type="RefSeq" id="WP_071806281.1">
    <property type="nucleotide sequence ID" value="NZ_MEIA01000170.1"/>
</dbReference>
<evidence type="ECO:0000313" key="2">
    <source>
        <dbReference type="EMBL" id="OJF13135.1"/>
    </source>
</evidence>
<reference evidence="2 3" key="1">
    <citation type="submission" date="2016-09" db="EMBL/GenBank/DDBJ databases">
        <title>Couchioplanes caeruleus draft genome sequence.</title>
        <authorList>
            <person name="Sheehan J."/>
            <person name="Caffrey P."/>
        </authorList>
    </citation>
    <scope>NUCLEOTIDE SEQUENCE [LARGE SCALE GENOMIC DNA]</scope>
    <source>
        <strain evidence="2 3">DSM 43634</strain>
    </source>
</reference>
<gene>
    <name evidence="2" type="ORF">BG844_16820</name>
</gene>
<keyword evidence="3" id="KW-1185">Reference proteome</keyword>
<proteinExistence type="predicted"/>
<evidence type="ECO:0000256" key="1">
    <source>
        <dbReference type="SAM" id="MobiDB-lite"/>
    </source>
</evidence>
<organism evidence="2 3">
    <name type="scientific">Couchioplanes caeruleus subsp. caeruleus</name>
    <dbReference type="NCBI Taxonomy" id="56427"/>
    <lineage>
        <taxon>Bacteria</taxon>
        <taxon>Bacillati</taxon>
        <taxon>Actinomycetota</taxon>
        <taxon>Actinomycetes</taxon>
        <taxon>Micromonosporales</taxon>
        <taxon>Micromonosporaceae</taxon>
        <taxon>Couchioplanes</taxon>
    </lineage>
</organism>
<evidence type="ECO:0000313" key="3">
    <source>
        <dbReference type="Proteomes" id="UP000182486"/>
    </source>
</evidence>